<name>A0A421NYP2_9MOLU</name>
<dbReference type="SUPFAM" id="SSF55681">
    <property type="entry name" value="Class II aaRS and biotin synthetases"/>
    <property type="match status" value="1"/>
</dbReference>
<evidence type="ECO:0000259" key="9">
    <source>
        <dbReference type="PROSITE" id="PS50862"/>
    </source>
</evidence>
<dbReference type="InterPro" id="IPR033721">
    <property type="entry name" value="ProRS_core_arch_euk"/>
</dbReference>
<dbReference type="OrthoDB" id="9809052at2"/>
<dbReference type="AlphaFoldDB" id="A0A421NYP2"/>
<feature type="domain" description="Aminoacyl-transfer RNA synthetases class-II family profile" evidence="9">
    <location>
        <begin position="44"/>
        <end position="285"/>
    </location>
</feature>
<comment type="subcellular location">
    <subcellularLocation>
        <location evidence="8">Cytoplasm</location>
    </subcellularLocation>
</comment>
<dbReference type="InterPro" id="IPR004154">
    <property type="entry name" value="Anticodon-bd"/>
</dbReference>
<comment type="similarity">
    <text evidence="8">Belongs to the class-II aminoacyl-tRNA synthetase family. ProS type 3 subfamily.</text>
</comment>
<dbReference type="NCBIfam" id="TIGR00408">
    <property type="entry name" value="proS_fam_I"/>
    <property type="match status" value="1"/>
</dbReference>
<comment type="domain">
    <text evidence="8">Consists of three domains: the N-terminal catalytic domain, the anticodon-binding domain and the C-terminal extension.</text>
</comment>
<dbReference type="Gene3D" id="3.30.930.10">
    <property type="entry name" value="Bira Bifunctional Protein, Domain 2"/>
    <property type="match status" value="1"/>
</dbReference>
<dbReference type="GO" id="GO:0005737">
    <property type="term" value="C:cytoplasm"/>
    <property type="evidence" value="ECO:0007669"/>
    <property type="project" value="UniProtKB-SubCell"/>
</dbReference>
<dbReference type="EC" id="6.1.1.15" evidence="8"/>
<dbReference type="HAMAP" id="MF_01571">
    <property type="entry name" value="Pro_tRNA_synth_type3"/>
    <property type="match status" value="1"/>
</dbReference>
<dbReference type="InterPro" id="IPR002316">
    <property type="entry name" value="Pro-tRNA-ligase_IIa"/>
</dbReference>
<dbReference type="KEGG" id="psol:S284_04320"/>
<dbReference type="EMBL" id="MPBG01000001">
    <property type="protein sequence ID" value="RMI89136.1"/>
    <property type="molecule type" value="Genomic_DNA"/>
</dbReference>
<dbReference type="SMART" id="SM00946">
    <property type="entry name" value="ProRS-C_1"/>
    <property type="match status" value="1"/>
</dbReference>
<dbReference type="CDD" id="cd00778">
    <property type="entry name" value="ProRS_core_arch_euk"/>
    <property type="match status" value="1"/>
</dbReference>
<protein>
    <recommendedName>
        <fullName evidence="8">Proline--tRNA ligase</fullName>
        <ecNumber evidence="8">6.1.1.15</ecNumber>
    </recommendedName>
    <alternativeName>
        <fullName evidence="8">Prolyl-tRNA synthetase</fullName>
        <shortName evidence="8">ProRS</shortName>
    </alternativeName>
</protein>
<keyword evidence="4 8" id="KW-0067">ATP-binding</keyword>
<dbReference type="InterPro" id="IPR045864">
    <property type="entry name" value="aa-tRNA-synth_II/BPL/LPL"/>
</dbReference>
<evidence type="ECO:0000256" key="8">
    <source>
        <dbReference type="HAMAP-Rule" id="MF_01571"/>
    </source>
</evidence>
<evidence type="ECO:0000256" key="6">
    <source>
        <dbReference type="ARBA" id="ARBA00023146"/>
    </source>
</evidence>
<dbReference type="InterPro" id="IPR036621">
    <property type="entry name" value="Anticodon-bd_dom_sf"/>
</dbReference>
<dbReference type="Pfam" id="PF03129">
    <property type="entry name" value="HGTP_anticodon"/>
    <property type="match status" value="1"/>
</dbReference>
<dbReference type="SUPFAM" id="SSF64586">
    <property type="entry name" value="C-terminal domain of ProRS"/>
    <property type="match status" value="1"/>
</dbReference>
<proteinExistence type="inferred from homology"/>
<comment type="caution">
    <text evidence="10">The sequence shown here is derived from an EMBL/GenBank/DDBJ whole genome shotgun (WGS) entry which is preliminary data.</text>
</comment>
<gene>
    <name evidence="8 10" type="primary">proS</name>
    <name evidence="10" type="ORF">PSSA1_v1c0150</name>
</gene>
<accession>A0A421NYP2</accession>
<keyword evidence="3 8" id="KW-0547">Nucleotide-binding</keyword>
<dbReference type="InterPro" id="IPR017449">
    <property type="entry name" value="Pro-tRNA_synth_II"/>
</dbReference>
<evidence type="ECO:0000313" key="10">
    <source>
        <dbReference type="EMBL" id="RMI89136.1"/>
    </source>
</evidence>
<dbReference type="InterPro" id="IPR006195">
    <property type="entry name" value="aa-tRNA-synth_II"/>
</dbReference>
<evidence type="ECO:0000256" key="3">
    <source>
        <dbReference type="ARBA" id="ARBA00022741"/>
    </source>
</evidence>
<comment type="catalytic activity">
    <reaction evidence="7 8">
        <text>tRNA(Pro) + L-proline + ATP = L-prolyl-tRNA(Pro) + AMP + diphosphate</text>
        <dbReference type="Rhea" id="RHEA:14305"/>
        <dbReference type="Rhea" id="RHEA-COMP:9700"/>
        <dbReference type="Rhea" id="RHEA-COMP:9702"/>
        <dbReference type="ChEBI" id="CHEBI:30616"/>
        <dbReference type="ChEBI" id="CHEBI:33019"/>
        <dbReference type="ChEBI" id="CHEBI:60039"/>
        <dbReference type="ChEBI" id="CHEBI:78442"/>
        <dbReference type="ChEBI" id="CHEBI:78532"/>
        <dbReference type="ChEBI" id="CHEBI:456215"/>
        <dbReference type="EC" id="6.1.1.15"/>
    </reaction>
</comment>
<dbReference type="GO" id="GO:0006433">
    <property type="term" value="P:prolyl-tRNA aminoacylation"/>
    <property type="evidence" value="ECO:0007669"/>
    <property type="project" value="UniProtKB-UniRule"/>
</dbReference>
<dbReference type="PRINTS" id="PR01046">
    <property type="entry name" value="TRNASYNTHPRO"/>
</dbReference>
<dbReference type="InterPro" id="IPR002314">
    <property type="entry name" value="aa-tRNA-synt_IIb"/>
</dbReference>
<evidence type="ECO:0000256" key="1">
    <source>
        <dbReference type="ARBA" id="ARBA00022490"/>
    </source>
</evidence>
<dbReference type="SUPFAM" id="SSF52954">
    <property type="entry name" value="Class II aaRS ABD-related"/>
    <property type="match status" value="1"/>
</dbReference>
<evidence type="ECO:0000256" key="5">
    <source>
        <dbReference type="ARBA" id="ARBA00022917"/>
    </source>
</evidence>
<reference evidence="11" key="1">
    <citation type="submission" date="2016-11" db="EMBL/GenBank/DDBJ databases">
        <title>Genome sequence of Candidatus Phytoplasma solani strain SA-1.</title>
        <authorList>
            <person name="Haryono M."/>
            <person name="Samarzija I."/>
            <person name="Seruga Music M."/>
            <person name="Hogenhout S."/>
            <person name="Kuo C.-H."/>
        </authorList>
    </citation>
    <scope>NUCLEOTIDE SEQUENCE [LARGE SCALE GENOMIC DNA]</scope>
    <source>
        <strain evidence="11">SA-1</strain>
    </source>
</reference>
<sequence length="474" mass="54707">MKTLKRVQKVTSRLADFGKWYTDICLKAELIAYSDVKGFIIYLPYGYALWENIQKYLNDNLQKTGHQNVYFPLVFSEKLFQKEKDHIQGFSPEVAVISSVGQRQLSEKLIIRPTSEVLFSQYYAKNISSYRHLPKLYNQWCNVVRWEKTTKPFLRGKEFLWQEGHTIHATEQEAINQTLSIIKLYQKLGKELLALPFVCGRKTEKEKFAGALVTYSLEALMYDGQALQAGTSHYLGTNFAKSFQIQFQDKDLQKQYVHQTSWGVSTRLIGALIMVHSDDEGLNFPPYVAPMQIVIIPLQPQDKLVRVTAKKLFDTLKENYRIHLDLQDKTPGWKFSQYELKGVPLRIEIGKRDLAQDEVTVFQRYNFSKQNFKITTLKQQIPVLLKTIHNNMYERALKHLEANQKQATTYEKFKQHLQKGGYVAMSIAGTEAELQIKEETGATARIILDTPLITTSCPVTNQKALHTVLFAKAY</sequence>
<dbReference type="Pfam" id="PF00587">
    <property type="entry name" value="tRNA-synt_2b"/>
    <property type="match status" value="1"/>
</dbReference>
<dbReference type="Proteomes" id="UP000283896">
    <property type="component" value="Unassembled WGS sequence"/>
</dbReference>
<dbReference type="GO" id="GO:0005524">
    <property type="term" value="F:ATP binding"/>
    <property type="evidence" value="ECO:0007669"/>
    <property type="project" value="UniProtKB-UniRule"/>
</dbReference>
<dbReference type="STRING" id="69896.S284_04320"/>
<evidence type="ECO:0000256" key="2">
    <source>
        <dbReference type="ARBA" id="ARBA00022598"/>
    </source>
</evidence>
<evidence type="ECO:0000256" key="4">
    <source>
        <dbReference type="ARBA" id="ARBA00022840"/>
    </source>
</evidence>
<comment type="subunit">
    <text evidence="8">Homodimer.</text>
</comment>
<dbReference type="FunFam" id="3.30.930.10:FF:000037">
    <property type="entry name" value="Proline--tRNA ligase"/>
    <property type="match status" value="1"/>
</dbReference>
<dbReference type="RefSeq" id="WP_023161554.1">
    <property type="nucleotide sequence ID" value="NC_022588.1"/>
</dbReference>
<evidence type="ECO:0000256" key="7">
    <source>
        <dbReference type="ARBA" id="ARBA00047671"/>
    </source>
</evidence>
<comment type="function">
    <text evidence="8">Catalyzes the attachment of proline to tRNA(Pro) in a two-step reaction: proline is first activated by ATP to form Pro-AMP and then transferred to the acceptor end of tRNA(Pro).</text>
</comment>
<dbReference type="PANTHER" id="PTHR43382">
    <property type="entry name" value="PROLYL-TRNA SYNTHETASE"/>
    <property type="match status" value="1"/>
</dbReference>
<dbReference type="Pfam" id="PF09180">
    <property type="entry name" value="ProRS-C_1"/>
    <property type="match status" value="1"/>
</dbReference>
<keyword evidence="5 8" id="KW-0648">Protein biosynthesis</keyword>
<keyword evidence="11" id="KW-1185">Reference proteome</keyword>
<keyword evidence="1 8" id="KW-0963">Cytoplasm</keyword>
<dbReference type="PANTHER" id="PTHR43382:SF2">
    <property type="entry name" value="BIFUNCTIONAL GLUTAMATE_PROLINE--TRNA LIGASE"/>
    <property type="match status" value="1"/>
</dbReference>
<evidence type="ECO:0000313" key="11">
    <source>
        <dbReference type="Proteomes" id="UP000283896"/>
    </source>
</evidence>
<organism evidence="10 11">
    <name type="scientific">Candidatus Phytoplasma solani</name>
    <dbReference type="NCBI Taxonomy" id="69896"/>
    <lineage>
        <taxon>Bacteria</taxon>
        <taxon>Bacillati</taxon>
        <taxon>Mycoplasmatota</taxon>
        <taxon>Mollicutes</taxon>
        <taxon>Acholeplasmatales</taxon>
        <taxon>Acholeplasmataceae</taxon>
        <taxon>Candidatus Phytoplasma</taxon>
        <taxon>16SrXII (Stolbur group)</taxon>
    </lineage>
</organism>
<keyword evidence="6 8" id="KW-0030">Aminoacyl-tRNA synthetase</keyword>
<dbReference type="PROSITE" id="PS50862">
    <property type="entry name" value="AA_TRNA_LIGASE_II"/>
    <property type="match status" value="1"/>
</dbReference>
<dbReference type="GO" id="GO:0017101">
    <property type="term" value="C:aminoacyl-tRNA synthetase multienzyme complex"/>
    <property type="evidence" value="ECO:0007669"/>
    <property type="project" value="TreeGrafter"/>
</dbReference>
<dbReference type="Gene3D" id="3.40.50.800">
    <property type="entry name" value="Anticodon-binding domain"/>
    <property type="match status" value="1"/>
</dbReference>
<dbReference type="Gene3D" id="3.30.110.30">
    <property type="entry name" value="C-terminal domain of ProRS"/>
    <property type="match status" value="1"/>
</dbReference>
<dbReference type="GO" id="GO:0004827">
    <property type="term" value="F:proline-tRNA ligase activity"/>
    <property type="evidence" value="ECO:0007669"/>
    <property type="project" value="UniProtKB-UniRule"/>
</dbReference>
<dbReference type="InterPro" id="IPR004499">
    <property type="entry name" value="Pro-tRNA-ligase_IIa_arc-type"/>
</dbReference>
<keyword evidence="2 8" id="KW-0436">Ligase</keyword>
<dbReference type="InterPro" id="IPR016061">
    <property type="entry name" value="Pro-tRNA_ligase_II_C"/>
</dbReference>